<dbReference type="SUPFAM" id="SSF47072">
    <property type="entry name" value="Cysteine alpha-hairpin motif"/>
    <property type="match status" value="1"/>
</dbReference>
<dbReference type="InterPro" id="IPR010625">
    <property type="entry name" value="CHCH"/>
</dbReference>
<evidence type="ECO:0000313" key="3">
    <source>
        <dbReference type="Proteomes" id="UP000005239"/>
    </source>
</evidence>
<dbReference type="PANTHER" id="PTHR31278">
    <property type="entry name" value="CHCHD1"/>
    <property type="match status" value="1"/>
</dbReference>
<evidence type="ECO:0000256" key="1">
    <source>
        <dbReference type="ARBA" id="ARBA00023157"/>
    </source>
</evidence>
<gene>
    <name evidence="2" type="primary">WBGene00281009</name>
</gene>
<accession>A0A8R1Z0Q3</accession>
<proteinExistence type="predicted"/>
<dbReference type="EnsemblMetazoa" id="PPA42640.1">
    <property type="protein sequence ID" value="PPA42640.1"/>
    <property type="gene ID" value="WBGene00281009"/>
</dbReference>
<dbReference type="Pfam" id="PF06747">
    <property type="entry name" value="CHCH"/>
    <property type="match status" value="1"/>
</dbReference>
<organism evidence="2 3">
    <name type="scientific">Pristionchus pacificus</name>
    <name type="common">Parasitic nematode worm</name>
    <dbReference type="NCBI Taxonomy" id="54126"/>
    <lineage>
        <taxon>Eukaryota</taxon>
        <taxon>Metazoa</taxon>
        <taxon>Ecdysozoa</taxon>
        <taxon>Nematoda</taxon>
        <taxon>Chromadorea</taxon>
        <taxon>Rhabditida</taxon>
        <taxon>Rhabditina</taxon>
        <taxon>Diplogasteromorpha</taxon>
        <taxon>Diplogasteroidea</taxon>
        <taxon>Neodiplogasteridae</taxon>
        <taxon>Pristionchus</taxon>
    </lineage>
</organism>
<dbReference type="PANTHER" id="PTHR31278:SF2">
    <property type="entry name" value="SMALL RIBOSOMAL SUBUNIT PROTEIN MS37"/>
    <property type="match status" value="1"/>
</dbReference>
<dbReference type="InterPro" id="IPR033620">
    <property type="entry name" value="Ribosomal_mS37_met"/>
</dbReference>
<dbReference type="GO" id="GO:0005761">
    <property type="term" value="C:mitochondrial ribosome"/>
    <property type="evidence" value="ECO:0007669"/>
    <property type="project" value="InterPro"/>
</dbReference>
<reference evidence="3" key="1">
    <citation type="journal article" date="2008" name="Nat. Genet.">
        <title>The Pristionchus pacificus genome provides a unique perspective on nematode lifestyle and parasitism.</title>
        <authorList>
            <person name="Dieterich C."/>
            <person name="Clifton S.W."/>
            <person name="Schuster L.N."/>
            <person name="Chinwalla A."/>
            <person name="Delehaunty K."/>
            <person name="Dinkelacker I."/>
            <person name="Fulton L."/>
            <person name="Fulton R."/>
            <person name="Godfrey J."/>
            <person name="Minx P."/>
            <person name="Mitreva M."/>
            <person name="Roeseler W."/>
            <person name="Tian H."/>
            <person name="Witte H."/>
            <person name="Yang S.P."/>
            <person name="Wilson R.K."/>
            <person name="Sommer R.J."/>
        </authorList>
    </citation>
    <scope>NUCLEOTIDE SEQUENCE [LARGE SCALE GENOMIC DNA]</scope>
    <source>
        <strain evidence="3">PS312</strain>
    </source>
</reference>
<evidence type="ECO:0000313" key="2">
    <source>
        <dbReference type="EnsemblMetazoa" id="PPA42640.1"/>
    </source>
</evidence>
<dbReference type="Proteomes" id="UP000005239">
    <property type="component" value="Unassembled WGS sequence"/>
</dbReference>
<dbReference type="InterPro" id="IPR009069">
    <property type="entry name" value="Cys_alpha_HP_mot_SF"/>
</dbReference>
<dbReference type="GO" id="GO:0032543">
    <property type="term" value="P:mitochondrial translation"/>
    <property type="evidence" value="ECO:0007669"/>
    <property type="project" value="InterPro"/>
</dbReference>
<dbReference type="GO" id="GO:0005739">
    <property type="term" value="C:mitochondrion"/>
    <property type="evidence" value="ECO:0000318"/>
    <property type="project" value="GO_Central"/>
</dbReference>
<dbReference type="GO" id="GO:0005654">
    <property type="term" value="C:nucleoplasm"/>
    <property type="evidence" value="ECO:0000318"/>
    <property type="project" value="GO_Central"/>
</dbReference>
<dbReference type="OrthoDB" id="5825849at2759"/>
<dbReference type="AlphaFoldDB" id="A0A2A6BXK4"/>
<sequence length="156" mass="17294">MFYSPVLSKNALAKGRSVYPKVEIFSEVLPLCGKDKVNQKKSKAAASSCTQELQSLFGCLRKYEFDSLPCGKQNEAYKECVKASAKAAAEYKETSKKGALGEGSSQSMTTAQFNKLMQLFPQPDLGQSPYRQMKRLPSQSYSDDLFHRKSMPGKPS</sequence>
<accession>A0A2A6BXK4</accession>
<reference evidence="2" key="2">
    <citation type="submission" date="2022-06" db="UniProtKB">
        <authorList>
            <consortium name="EnsemblMetazoa"/>
        </authorList>
    </citation>
    <scope>IDENTIFICATION</scope>
    <source>
        <strain evidence="2">PS312</strain>
    </source>
</reference>
<name>A0A2A6BXK4_PRIPA</name>
<keyword evidence="1" id="KW-1015">Disulfide bond</keyword>
<dbReference type="PROSITE" id="PS51808">
    <property type="entry name" value="CHCH"/>
    <property type="match status" value="1"/>
</dbReference>
<keyword evidence="3" id="KW-1185">Reference proteome</keyword>
<protein>
    <submittedName>
        <fullName evidence="2">CHCH domain-containing protein</fullName>
    </submittedName>
</protein>